<dbReference type="InterPro" id="IPR027417">
    <property type="entry name" value="P-loop_NTPase"/>
</dbReference>
<organism evidence="1 2">
    <name type="scientific">Defluviimonas salinarum</name>
    <dbReference type="NCBI Taxonomy" id="2992147"/>
    <lineage>
        <taxon>Bacteria</taxon>
        <taxon>Pseudomonadati</taxon>
        <taxon>Pseudomonadota</taxon>
        <taxon>Alphaproteobacteria</taxon>
        <taxon>Rhodobacterales</taxon>
        <taxon>Paracoccaceae</taxon>
        <taxon>Albidovulum</taxon>
    </lineage>
</organism>
<dbReference type="InterPro" id="IPR008868">
    <property type="entry name" value="TniB"/>
</dbReference>
<evidence type="ECO:0000313" key="2">
    <source>
        <dbReference type="Proteomes" id="UP001207582"/>
    </source>
</evidence>
<evidence type="ECO:0000313" key="1">
    <source>
        <dbReference type="EMBL" id="MCW3783553.1"/>
    </source>
</evidence>
<name>A0ABT3J7A8_9RHOB</name>
<reference evidence="1 2" key="1">
    <citation type="submission" date="2022-10" db="EMBL/GenBank/DDBJ databases">
        <title>Defluviimonas sp. CAU 1641 isolated from mud.</title>
        <authorList>
            <person name="Kim W."/>
        </authorList>
    </citation>
    <scope>NUCLEOTIDE SEQUENCE [LARGE SCALE GENOMIC DNA]</scope>
    <source>
        <strain evidence="1 2">CAU 1641</strain>
    </source>
</reference>
<dbReference type="EMBL" id="JAPDOG010000021">
    <property type="protein sequence ID" value="MCW3783553.1"/>
    <property type="molecule type" value="Genomic_DNA"/>
</dbReference>
<proteinExistence type="predicted"/>
<keyword evidence="2" id="KW-1185">Reference proteome</keyword>
<dbReference type="SUPFAM" id="SSF52540">
    <property type="entry name" value="P-loop containing nucleoside triphosphate hydrolases"/>
    <property type="match status" value="1"/>
</dbReference>
<comment type="caution">
    <text evidence="1">The sequence shown here is derived from an EMBL/GenBank/DDBJ whole genome shotgun (WGS) entry which is preliminary data.</text>
</comment>
<sequence>MTTTAKSIPQLPEDADVGQKLAWLNDRYVSSFRDGEFLERLGQILVRGGDGRLLPEPARFGIDREARGLMVTGESGSSKTTLIRRNLCREFGVDPIGGKLPPEVLRIDLPPACTLKSFGVAIIEKTGYSVIKESRPSWEIWQAARHRLVQNGIRLVWVDEGQHVFRAGRIADVLEVCNTFKTLLKGDHAVALILSGIPELANFTDLDPQASRRFLKLHLDPVMESADAEAMSHYLATLCRHVGLATPRDDEFIPRLFHAVNYGFGSCFELTIMAARPALERGAKALSFNDYSKAFAMFTGRKSTFNPFDVEYFAETKAGFVRQTEELTVAAGADTAKRGI</sequence>
<dbReference type="Gene3D" id="3.40.50.300">
    <property type="entry name" value="P-loop containing nucleotide triphosphate hydrolases"/>
    <property type="match status" value="1"/>
</dbReference>
<accession>A0ABT3J7A8</accession>
<gene>
    <name evidence="1" type="ORF">OM960_18600</name>
</gene>
<dbReference type="RefSeq" id="WP_264772998.1">
    <property type="nucleotide sequence ID" value="NZ_JAPDOG010000021.1"/>
</dbReference>
<dbReference type="Pfam" id="PF05621">
    <property type="entry name" value="TniB"/>
    <property type="match status" value="1"/>
</dbReference>
<dbReference type="Proteomes" id="UP001207582">
    <property type="component" value="Unassembled WGS sequence"/>
</dbReference>
<protein>
    <submittedName>
        <fullName evidence="1">TniB family NTP-binding protein</fullName>
    </submittedName>
</protein>